<dbReference type="Proteomes" id="UP000221020">
    <property type="component" value="Unassembled WGS sequence"/>
</dbReference>
<dbReference type="EMBL" id="NVOR01000056">
    <property type="protein sequence ID" value="PED81723.1"/>
    <property type="molecule type" value="Genomic_DNA"/>
</dbReference>
<evidence type="ECO:0000313" key="2">
    <source>
        <dbReference type="Proteomes" id="UP000221020"/>
    </source>
</evidence>
<comment type="caution">
    <text evidence="1">The sequence shown here is derived from an EMBL/GenBank/DDBJ whole genome shotgun (WGS) entry which is preliminary data.</text>
</comment>
<name>A0AA91VBR8_9BACI</name>
<sequence>MSFFNSRIYFSLLIQTTYDGGVNMYAGRDMTELSMISKEEWKQDELAYFHHSLQQIMPYLNVEGQTIYKEIIKEIESRGGLQKNEAI</sequence>
<reference evidence="1 2" key="1">
    <citation type="submission" date="2017-09" db="EMBL/GenBank/DDBJ databases">
        <title>Large-scale bioinformatics analysis of Bacillus genomes uncovers conserved roles of natural products in bacterial physiology.</title>
        <authorList>
            <consortium name="Agbiome Team Llc"/>
            <person name="Bleich R.M."/>
            <person name="Grubbs K.J."/>
            <person name="Santa Maria K.C."/>
            <person name="Allen S.E."/>
            <person name="Farag S."/>
            <person name="Shank E.A."/>
            <person name="Bowers A."/>
        </authorList>
    </citation>
    <scope>NUCLEOTIDE SEQUENCE [LARGE SCALE GENOMIC DNA]</scope>
    <source>
        <strain evidence="1 2">AFS092012</strain>
    </source>
</reference>
<proteinExistence type="predicted"/>
<dbReference type="AlphaFoldDB" id="A0AA91VBR8"/>
<gene>
    <name evidence="1" type="ORF">CON65_15630</name>
</gene>
<protein>
    <recommendedName>
        <fullName evidence="3">Cytosolic protein</fullName>
    </recommendedName>
</protein>
<organism evidence="1 2">
    <name type="scientific">Bacillus pseudomycoides</name>
    <dbReference type="NCBI Taxonomy" id="64104"/>
    <lineage>
        <taxon>Bacteria</taxon>
        <taxon>Bacillati</taxon>
        <taxon>Bacillota</taxon>
        <taxon>Bacilli</taxon>
        <taxon>Bacillales</taxon>
        <taxon>Bacillaceae</taxon>
        <taxon>Bacillus</taxon>
        <taxon>Bacillus cereus group</taxon>
    </lineage>
</organism>
<accession>A0AA91VBR8</accession>
<evidence type="ECO:0008006" key="3">
    <source>
        <dbReference type="Google" id="ProtNLM"/>
    </source>
</evidence>
<evidence type="ECO:0000313" key="1">
    <source>
        <dbReference type="EMBL" id="PED81723.1"/>
    </source>
</evidence>